<dbReference type="RefSeq" id="WP_386065201.1">
    <property type="nucleotide sequence ID" value="NZ_JBHLTQ010000012.1"/>
</dbReference>
<reference evidence="1 2" key="1">
    <citation type="submission" date="2024-09" db="EMBL/GenBank/DDBJ databases">
        <authorList>
            <person name="Sun Q."/>
            <person name="Mori K."/>
        </authorList>
    </citation>
    <scope>NUCLEOTIDE SEQUENCE [LARGE SCALE GENOMIC DNA]</scope>
    <source>
        <strain evidence="1 2">NCAIM B.02481</strain>
    </source>
</reference>
<feature type="non-terminal residue" evidence="1">
    <location>
        <position position="1"/>
    </location>
</feature>
<protein>
    <submittedName>
        <fullName evidence="1">Uncharacterized protein</fullName>
    </submittedName>
</protein>
<comment type="caution">
    <text evidence="1">The sequence shown here is derived from an EMBL/GenBank/DDBJ whole genome shotgun (WGS) entry which is preliminary data.</text>
</comment>
<evidence type="ECO:0000313" key="2">
    <source>
        <dbReference type="Proteomes" id="UP001589832"/>
    </source>
</evidence>
<proteinExistence type="predicted"/>
<name>A0ABV6QC22_9FLAO</name>
<gene>
    <name evidence="1" type="ORF">ACFFGA_14840</name>
</gene>
<keyword evidence="2" id="KW-1185">Reference proteome</keyword>
<dbReference type="Proteomes" id="UP001589832">
    <property type="component" value="Unassembled WGS sequence"/>
</dbReference>
<accession>A0ABV6QC22</accession>
<dbReference type="EMBL" id="JBHLTQ010000012">
    <property type="protein sequence ID" value="MFC0605841.1"/>
    <property type="molecule type" value="Genomic_DNA"/>
</dbReference>
<sequence>VIMHHLDPADEDMPMQMPGMLYAENEDGAERMLQTLGMLAVELKGSGGEDLNLAQGSTSEIKIPVDPNQINIAPATIPLWHFDEARGYWKEEGFATLQGNMYVGNVSHFSFWNCDVSAQTVNLCVDVFYEGGISLSNIGVEIISSTYESVIGYTNKHGKVCGIIPRYENLELNVFANELCDGVSIFSQSIGEFINSGEISIIIPSDSNIITETVTGTFNTCDGDPVTNGYAQLTYDNLITYGTETITDLIDDGNFEMNTIRCEENNNFKINGRDYDNDQRTGSLNYTFTSPLTNIGVLQACNSATEYIEFNRDGVDWFSPDNTENITTYYNPENHYLQITGYVINGNGSGGSFVFYGTLNSSSYTGTYDTYNSDTPNDTGFYLDYMNMSTDNNSIIYNITSFGEVGEYIDVNFSGDYYNFNGNLRTISGVVHVLRDE</sequence>
<evidence type="ECO:0000313" key="1">
    <source>
        <dbReference type="EMBL" id="MFC0605841.1"/>
    </source>
</evidence>
<organism evidence="1 2">
    <name type="scientific">Winogradskyella pulchriflava</name>
    <dbReference type="NCBI Taxonomy" id="1110688"/>
    <lineage>
        <taxon>Bacteria</taxon>
        <taxon>Pseudomonadati</taxon>
        <taxon>Bacteroidota</taxon>
        <taxon>Flavobacteriia</taxon>
        <taxon>Flavobacteriales</taxon>
        <taxon>Flavobacteriaceae</taxon>
        <taxon>Winogradskyella</taxon>
    </lineage>
</organism>